<feature type="domain" description="Response regulatory" evidence="7">
    <location>
        <begin position="1097"/>
        <end position="1218"/>
    </location>
</feature>
<dbReference type="EMBL" id="BACD03000006">
    <property type="protein sequence ID" value="GAO46832.1"/>
    <property type="molecule type" value="Genomic_DNA"/>
</dbReference>
<dbReference type="InterPro" id="IPR001789">
    <property type="entry name" value="Sig_transdc_resp-reg_receiver"/>
</dbReference>
<keyword evidence="2" id="KW-0902">Two-component regulatory system</keyword>
<feature type="transmembrane region" description="Helical" evidence="5">
    <location>
        <begin position="509"/>
        <end position="531"/>
    </location>
</feature>
<feature type="region of interest" description="Disordered" evidence="4">
    <location>
        <begin position="103"/>
        <end position="122"/>
    </location>
</feature>
<organism evidence="8 9">
    <name type="scientific">Saitoella complicata (strain BCRC 22490 / CBS 7301 / JCM 7358 / NBRC 10748 / NRRL Y-17804)</name>
    <dbReference type="NCBI Taxonomy" id="698492"/>
    <lineage>
        <taxon>Eukaryota</taxon>
        <taxon>Fungi</taxon>
        <taxon>Dikarya</taxon>
        <taxon>Ascomycota</taxon>
        <taxon>Taphrinomycotina</taxon>
        <taxon>Taphrinomycotina incertae sedis</taxon>
        <taxon>Saitoella</taxon>
    </lineage>
</organism>
<evidence type="ECO:0000259" key="7">
    <source>
        <dbReference type="PROSITE" id="PS50110"/>
    </source>
</evidence>
<dbReference type="CDD" id="cd17546">
    <property type="entry name" value="REC_hyHK_CKI1_RcsC-like"/>
    <property type="match status" value="1"/>
</dbReference>
<evidence type="ECO:0008006" key="10">
    <source>
        <dbReference type="Google" id="ProtNLM"/>
    </source>
</evidence>
<reference evidence="8 9" key="2">
    <citation type="journal article" date="2014" name="J. Gen. Appl. Microbiol.">
        <title>The early diverging ascomycetous budding yeast Saitoella complicata has three histone deacetylases belonging to the Clr6, Hos2, and Rpd3 lineages.</title>
        <authorList>
            <person name="Nishida H."/>
            <person name="Matsumoto T."/>
            <person name="Kondo S."/>
            <person name="Hamamoto M."/>
            <person name="Yoshikawa H."/>
        </authorList>
    </citation>
    <scope>NUCLEOTIDE SEQUENCE [LARGE SCALE GENOMIC DNA]</scope>
    <source>
        <strain evidence="8 9">NRRL Y-17804</strain>
    </source>
</reference>
<sequence>MNASHEQQQVLIGFRLPRGTLTRTQAHGPVDLPEAPSSYIPTIIFQTEVWTGRLHLSLRSSGGVSSLRSSRFVIGLVLERFGTAAGASGKRYRDRDIRKGSSKHLYIDKGPGQPRAAPLTGPKSENVHSYAGSCQHRECDRACHGYGGEDQWRLRIGEEMEFAARGIVLMCHVSSTRAPLLWLSLASLTFGGCAIWCMHFVSMLAVDVGVELTYDFWLTLVSALLAISSTFVTFGLEGIIELWNKNVEKRRASGPSAGEYQPLNTMADGVEREAQANSHGIQLEDFPTATTTAPMSLPTTPQRKSTREHRRTSSRPTLTHIQSAPSDGSVRPPSAGATTLKATAAQSEEAHFDRNLWTRRAFSLVSTPRSSTDSDIAHARMFTSGQKTMFSHREHEVRGLILQMPLSPIEDDDDYEFFRRAQTAQERKGSSASTVSTAHAYFDGTRVLTPSTSTFRIHEPWWKQIKQIKHTVWDSLTPRLIVKGILMGFTISGMHYTGMRAMRMEGYIIWSYPIVAASICVACVVCAVAVVWMPYEGDVGTQLIFSAVAASGVSAMHYVGMAAATFVTDLPEDQRDTGDLKTLLPFSVVTVCMITCFASYILLSYSLIQSRNKLAEMILTKRRLWKVLAEKEAAEHANRVKTEFISIASHEIRTPLHAISGYVDLLGHTVLNQEQIEYIDRIKAGSHAMRIITSNVLDFTKLERGNEETVAKPANIDIRTLTVNVIKGCTSPLTSNSASADVSKPVVNVDLILFLDETLVRLPETMFVDEVYLTRVLMNLVSNGLKFTTNGYVLVQVSLDPIADHDKPILQLTVRDTGAGIPRAFVSTVFEPFRQVDTTLTSGAGVGLGLAICKQLVGKMDGTIHMESTEGVGTEFIVRIPAGHRAQRGDKVNLRKGIKVAIFCGNVKKRDLLNDMLTSSGCDVTVDIDPTKESLVGRLLMMDRIYMDSESILAHQALLNACTQLRSKPIFVACHDTHVGNFSVIQLAQQAEKVHLARRPLMVHEFLRWMQEPEGQTKEVYVAMSASEGLVGGTVCVNGDVMVVTPQDASPQSSMIMSGVERVQPDSQDANLTTSRSEDATESVKPKKTALAEKKTTILLVEDNKVNQQLGLRLLNKMAFGAELAEDGQVALNLITENPSAYDLVLMDSQMPVMDGIEATRRIRELEVATGRRRLPIIALTANVSQESRNETKAAGCDDFLPKPLTIAVLKAMIEKHVEK</sequence>
<name>A0A0E9NAB9_SAICN</name>
<dbReference type="SUPFAM" id="SSF52172">
    <property type="entry name" value="CheY-like"/>
    <property type="match status" value="1"/>
</dbReference>
<dbReference type="SMART" id="SM00388">
    <property type="entry name" value="HisKA"/>
    <property type="match status" value="1"/>
</dbReference>
<evidence type="ECO:0000256" key="1">
    <source>
        <dbReference type="ARBA" id="ARBA00022553"/>
    </source>
</evidence>
<dbReference type="Gene3D" id="1.10.287.130">
    <property type="match status" value="1"/>
</dbReference>
<dbReference type="Proteomes" id="UP000033140">
    <property type="component" value="Unassembled WGS sequence"/>
</dbReference>
<dbReference type="GO" id="GO:0000155">
    <property type="term" value="F:phosphorelay sensor kinase activity"/>
    <property type="evidence" value="ECO:0007669"/>
    <property type="project" value="InterPro"/>
</dbReference>
<dbReference type="PANTHER" id="PTHR45339">
    <property type="entry name" value="HYBRID SIGNAL TRANSDUCTION HISTIDINE KINASE J"/>
    <property type="match status" value="1"/>
</dbReference>
<feature type="compositionally biased region" description="Basic residues" evidence="4">
    <location>
        <begin position="304"/>
        <end position="313"/>
    </location>
</feature>
<dbReference type="STRING" id="698492.A0A0E9NAB9"/>
<dbReference type="InterPro" id="IPR005467">
    <property type="entry name" value="His_kinase_dom"/>
</dbReference>
<dbReference type="SUPFAM" id="SSF55874">
    <property type="entry name" value="ATPase domain of HSP90 chaperone/DNA topoisomerase II/histidine kinase"/>
    <property type="match status" value="1"/>
</dbReference>
<evidence type="ECO:0000256" key="5">
    <source>
        <dbReference type="SAM" id="Phobius"/>
    </source>
</evidence>
<dbReference type="InterPro" id="IPR036890">
    <property type="entry name" value="HATPase_C_sf"/>
</dbReference>
<evidence type="ECO:0000256" key="4">
    <source>
        <dbReference type="SAM" id="MobiDB-lite"/>
    </source>
</evidence>
<dbReference type="AlphaFoldDB" id="A0A0E9NAB9"/>
<keyword evidence="5" id="KW-1133">Transmembrane helix</keyword>
<dbReference type="PROSITE" id="PS50110">
    <property type="entry name" value="RESPONSE_REGULATORY"/>
    <property type="match status" value="1"/>
</dbReference>
<reference evidence="8 9" key="1">
    <citation type="journal article" date="2011" name="J. Gen. Appl. Microbiol.">
        <title>Draft genome sequencing of the enigmatic yeast Saitoella complicata.</title>
        <authorList>
            <person name="Nishida H."/>
            <person name="Hamamoto M."/>
            <person name="Sugiyama J."/>
        </authorList>
    </citation>
    <scope>NUCLEOTIDE SEQUENCE [LARGE SCALE GENOMIC DNA]</scope>
    <source>
        <strain evidence="8 9">NRRL Y-17804</strain>
    </source>
</reference>
<evidence type="ECO:0000313" key="9">
    <source>
        <dbReference type="Proteomes" id="UP000033140"/>
    </source>
</evidence>
<evidence type="ECO:0000259" key="6">
    <source>
        <dbReference type="PROSITE" id="PS50109"/>
    </source>
</evidence>
<dbReference type="Gene3D" id="3.30.565.10">
    <property type="entry name" value="Histidine kinase-like ATPase, C-terminal domain"/>
    <property type="match status" value="1"/>
</dbReference>
<dbReference type="PROSITE" id="PS50109">
    <property type="entry name" value="HIS_KIN"/>
    <property type="match status" value="1"/>
</dbReference>
<dbReference type="SMART" id="SM00448">
    <property type="entry name" value="REC"/>
    <property type="match status" value="1"/>
</dbReference>
<keyword evidence="9" id="KW-1185">Reference proteome</keyword>
<dbReference type="InterPro" id="IPR003661">
    <property type="entry name" value="HisK_dim/P_dom"/>
</dbReference>
<dbReference type="Gene3D" id="3.40.50.2300">
    <property type="match status" value="1"/>
</dbReference>
<gene>
    <name evidence="8" type="ORF">G7K_1050-t1</name>
</gene>
<feature type="compositionally biased region" description="Polar residues" evidence="4">
    <location>
        <begin position="1065"/>
        <end position="1075"/>
    </location>
</feature>
<feature type="transmembrane region" description="Helical" evidence="5">
    <location>
        <begin position="180"/>
        <end position="204"/>
    </location>
</feature>
<comment type="caution">
    <text evidence="8">The sequence shown here is derived from an EMBL/GenBank/DDBJ whole genome shotgun (WGS) entry which is preliminary data.</text>
</comment>
<evidence type="ECO:0000313" key="8">
    <source>
        <dbReference type="EMBL" id="GAO46832.1"/>
    </source>
</evidence>
<feature type="compositionally biased region" description="Basic and acidic residues" evidence="4">
    <location>
        <begin position="1076"/>
        <end position="1087"/>
    </location>
</feature>
<dbReference type="SMART" id="SM00387">
    <property type="entry name" value="HATPase_c"/>
    <property type="match status" value="1"/>
</dbReference>
<feature type="transmembrane region" description="Helical" evidence="5">
    <location>
        <begin position="216"/>
        <end position="240"/>
    </location>
</feature>
<feature type="domain" description="Histidine kinase" evidence="6">
    <location>
        <begin position="647"/>
        <end position="884"/>
    </location>
</feature>
<keyword evidence="5" id="KW-0812">Transmembrane</keyword>
<feature type="transmembrane region" description="Helical" evidence="5">
    <location>
        <begin position="543"/>
        <end position="566"/>
    </location>
</feature>
<dbReference type="PRINTS" id="PR00344">
    <property type="entry name" value="BCTRLSENSOR"/>
</dbReference>
<dbReference type="Pfam" id="PF00072">
    <property type="entry name" value="Response_reg"/>
    <property type="match status" value="1"/>
</dbReference>
<reference evidence="8 9" key="3">
    <citation type="journal article" date="2015" name="Genome Announc.">
        <title>Draft Genome Sequence of the Archiascomycetous Yeast Saitoella complicata.</title>
        <authorList>
            <person name="Yamauchi K."/>
            <person name="Kondo S."/>
            <person name="Hamamoto M."/>
            <person name="Takahashi Y."/>
            <person name="Ogura Y."/>
            <person name="Hayashi T."/>
            <person name="Nishida H."/>
        </authorList>
    </citation>
    <scope>NUCLEOTIDE SEQUENCE [LARGE SCALE GENOMIC DNA]</scope>
    <source>
        <strain evidence="8 9">NRRL Y-17804</strain>
    </source>
</reference>
<evidence type="ECO:0000256" key="2">
    <source>
        <dbReference type="ARBA" id="ARBA00023012"/>
    </source>
</evidence>
<feature type="transmembrane region" description="Helical" evidence="5">
    <location>
        <begin position="586"/>
        <end position="608"/>
    </location>
</feature>
<keyword evidence="1 3" id="KW-0597">Phosphoprotein</keyword>
<feature type="region of interest" description="Disordered" evidence="4">
    <location>
        <begin position="272"/>
        <end position="338"/>
    </location>
</feature>
<keyword evidence="5" id="KW-0472">Membrane</keyword>
<dbReference type="InterPro" id="IPR004358">
    <property type="entry name" value="Sig_transdc_His_kin-like_C"/>
</dbReference>
<feature type="compositionally biased region" description="Polar residues" evidence="4">
    <location>
        <begin position="288"/>
        <end position="303"/>
    </location>
</feature>
<dbReference type="Pfam" id="PF02518">
    <property type="entry name" value="HATPase_c"/>
    <property type="match status" value="1"/>
</dbReference>
<evidence type="ECO:0000256" key="3">
    <source>
        <dbReference type="PROSITE-ProRule" id="PRU00169"/>
    </source>
</evidence>
<protein>
    <recommendedName>
        <fullName evidence="10">Histidine kinase</fullName>
    </recommendedName>
</protein>
<dbReference type="InterPro" id="IPR005330">
    <property type="entry name" value="MHYT_dom"/>
</dbReference>
<dbReference type="OMA" id="IVFMHYC"/>
<feature type="region of interest" description="Disordered" evidence="4">
    <location>
        <begin position="1062"/>
        <end position="1087"/>
    </location>
</feature>
<dbReference type="PANTHER" id="PTHR45339:SF1">
    <property type="entry name" value="HYBRID SIGNAL TRANSDUCTION HISTIDINE KINASE J"/>
    <property type="match status" value="1"/>
</dbReference>
<dbReference type="Pfam" id="PF00512">
    <property type="entry name" value="HisKA"/>
    <property type="match status" value="1"/>
</dbReference>
<feature type="compositionally biased region" description="Polar residues" evidence="4">
    <location>
        <begin position="314"/>
        <end position="326"/>
    </location>
</feature>
<dbReference type="InterPro" id="IPR036097">
    <property type="entry name" value="HisK_dim/P_sf"/>
</dbReference>
<accession>A0A0E9NAB9</accession>
<feature type="modified residue" description="4-aspartylphosphate" evidence="3">
    <location>
        <position position="1148"/>
    </location>
</feature>
<dbReference type="Pfam" id="PF03707">
    <property type="entry name" value="MHYT"/>
    <property type="match status" value="2"/>
</dbReference>
<dbReference type="InterPro" id="IPR003594">
    <property type="entry name" value="HATPase_dom"/>
</dbReference>
<dbReference type="CDD" id="cd00082">
    <property type="entry name" value="HisKA"/>
    <property type="match status" value="1"/>
</dbReference>
<dbReference type="InterPro" id="IPR011006">
    <property type="entry name" value="CheY-like_superfamily"/>
</dbReference>
<proteinExistence type="predicted"/>
<dbReference type="CDD" id="cd16922">
    <property type="entry name" value="HATPase_EvgS-ArcB-TorS-like"/>
    <property type="match status" value="1"/>
</dbReference>
<dbReference type="SUPFAM" id="SSF47384">
    <property type="entry name" value="Homodimeric domain of signal transducing histidine kinase"/>
    <property type="match status" value="1"/>
</dbReference>